<dbReference type="Pfam" id="PF01515">
    <property type="entry name" value="PTA_PTB"/>
    <property type="match status" value="1"/>
</dbReference>
<proteinExistence type="inferred from homology"/>
<reference evidence="5 6" key="2">
    <citation type="journal article" date="2011" name="J. Bacteriol.">
        <title>Complete genome sequence of the anaerobic, halophilic alkalithermophile Natranaerobius thermophilus JW/NM-WN-LF.</title>
        <authorList>
            <person name="Zhao B."/>
            <person name="Mesbah N.M."/>
            <person name="Dalin E."/>
            <person name="Goodwin L."/>
            <person name="Nolan M."/>
            <person name="Pitluck S."/>
            <person name="Chertkov O."/>
            <person name="Brettin T.S."/>
            <person name="Han J."/>
            <person name="Larimer F.W."/>
            <person name="Land M.L."/>
            <person name="Hauser L."/>
            <person name="Kyrpides N."/>
            <person name="Wiegel J."/>
        </authorList>
    </citation>
    <scope>NUCLEOTIDE SEQUENCE [LARGE SCALE GENOMIC DNA]</scope>
    <source>
        <strain evidence="6">ATCC BAA-1301 / DSM 18059 / JW/NM-WN-LF</strain>
    </source>
</reference>
<dbReference type="PIRSF" id="PIRSF000428">
    <property type="entry name" value="P_Ac_trans"/>
    <property type="match status" value="1"/>
</dbReference>
<dbReference type="STRING" id="457570.Nther_2699"/>
<accession>B2A2E7</accession>
<dbReference type="InParanoid" id="B2A2E7"/>
<dbReference type="PANTHER" id="PTHR43356:SF2">
    <property type="entry name" value="PHOSPHATE ACETYLTRANSFERASE"/>
    <property type="match status" value="1"/>
</dbReference>
<evidence type="ECO:0000259" key="4">
    <source>
        <dbReference type="Pfam" id="PF01515"/>
    </source>
</evidence>
<dbReference type="GO" id="GO:0050182">
    <property type="term" value="F:phosphate butyryltransferase activity"/>
    <property type="evidence" value="ECO:0007669"/>
    <property type="project" value="UniProtKB-EC"/>
</dbReference>
<dbReference type="HOGENOM" id="CLU_056531_0_0_9"/>
<dbReference type="eggNOG" id="COG0280">
    <property type="taxonomic scope" value="Bacteria"/>
</dbReference>
<dbReference type="KEGG" id="nth:Nther_2699"/>
<sequence>MRIQSFSDLTEQVRNIKPVTLAIGQAADQTILEAVKLSIEKELQIKFKLVGNGQEIKNLSQNIGLDLDTDYLEIIEESDEKSAATTAVKLVSSGEADYLMKGLIGTSSFLKEVLNSDYGLRTGRILSHLACIDVANLDRLLFITDGGINISPELEEKQVIIQNAADFVNSIGVSPPKVAALAAVEQVNPKMKATVDGAILSKMADRGQIKNAVVDGPFALDNAVSKEAAEHKGISSPVAGEADILFVSDIEEGNQLAKSLTFLGGATMAGLVVGAKTPIVLTSRSDNLETKMTSMALGALSINN</sequence>
<dbReference type="EMBL" id="CP001034">
    <property type="protein sequence ID" value="ACB86253.1"/>
    <property type="molecule type" value="Genomic_DNA"/>
</dbReference>
<keyword evidence="6" id="KW-1185">Reference proteome</keyword>
<keyword evidence="3 5" id="KW-0012">Acyltransferase</keyword>
<reference evidence="5 6" key="1">
    <citation type="submission" date="2008-04" db="EMBL/GenBank/DDBJ databases">
        <title>Complete sequence of chromosome of Natranaerobius thermophilus JW/NM-WN-LF.</title>
        <authorList>
            <consortium name="US DOE Joint Genome Institute"/>
            <person name="Copeland A."/>
            <person name="Lucas S."/>
            <person name="Lapidus A."/>
            <person name="Glavina del Rio T."/>
            <person name="Dalin E."/>
            <person name="Tice H."/>
            <person name="Bruce D."/>
            <person name="Goodwin L."/>
            <person name="Pitluck S."/>
            <person name="Chertkov O."/>
            <person name="Brettin T."/>
            <person name="Detter J.C."/>
            <person name="Han C."/>
            <person name="Kuske C.R."/>
            <person name="Schmutz J."/>
            <person name="Larimer F."/>
            <person name="Land M."/>
            <person name="Hauser L."/>
            <person name="Kyrpides N."/>
            <person name="Lykidis A."/>
            <person name="Mesbah N.M."/>
            <person name="Wiegel J."/>
        </authorList>
    </citation>
    <scope>NUCLEOTIDE SEQUENCE [LARGE SCALE GENOMIC DNA]</scope>
    <source>
        <strain evidence="6">ATCC BAA-1301 / DSM 18059 / JW/NM-WN-LF</strain>
    </source>
</reference>
<evidence type="ECO:0000256" key="1">
    <source>
        <dbReference type="ARBA" id="ARBA00005656"/>
    </source>
</evidence>
<organism evidence="5 6">
    <name type="scientific">Natranaerobius thermophilus (strain ATCC BAA-1301 / DSM 18059 / JW/NM-WN-LF)</name>
    <dbReference type="NCBI Taxonomy" id="457570"/>
    <lineage>
        <taxon>Bacteria</taxon>
        <taxon>Bacillati</taxon>
        <taxon>Bacillota</taxon>
        <taxon>Clostridia</taxon>
        <taxon>Natranaerobiales</taxon>
        <taxon>Natranaerobiaceae</taxon>
        <taxon>Natranaerobius</taxon>
    </lineage>
</organism>
<dbReference type="RefSeq" id="WP_012449090.1">
    <property type="nucleotide sequence ID" value="NC_010718.1"/>
</dbReference>
<keyword evidence="2 5" id="KW-0808">Transferase</keyword>
<protein>
    <submittedName>
        <fullName evidence="5">Phosphate butyryltransferase</fullName>
        <ecNumber evidence="5">2.3.1.19</ecNumber>
    </submittedName>
</protein>
<dbReference type="PANTHER" id="PTHR43356">
    <property type="entry name" value="PHOSPHATE ACETYLTRANSFERASE"/>
    <property type="match status" value="1"/>
</dbReference>
<evidence type="ECO:0000256" key="3">
    <source>
        <dbReference type="ARBA" id="ARBA00023315"/>
    </source>
</evidence>
<dbReference type="Gene3D" id="3.40.718.10">
    <property type="entry name" value="Isopropylmalate Dehydrogenase"/>
    <property type="match status" value="1"/>
</dbReference>
<dbReference type="AlphaFoldDB" id="B2A2E7"/>
<dbReference type="OrthoDB" id="9774179at2"/>
<dbReference type="InterPro" id="IPR002505">
    <property type="entry name" value="PTA_PTB"/>
</dbReference>
<evidence type="ECO:0000256" key="2">
    <source>
        <dbReference type="ARBA" id="ARBA00022679"/>
    </source>
</evidence>
<dbReference type="EC" id="2.3.1.19" evidence="5"/>
<evidence type="ECO:0000313" key="5">
    <source>
        <dbReference type="EMBL" id="ACB86253.1"/>
    </source>
</evidence>
<comment type="similarity">
    <text evidence="1">Belongs to the phosphate acetyltransferase and butyryltransferase family.</text>
</comment>
<dbReference type="SUPFAM" id="SSF53659">
    <property type="entry name" value="Isocitrate/Isopropylmalate dehydrogenase-like"/>
    <property type="match status" value="1"/>
</dbReference>
<dbReference type="Proteomes" id="UP000001683">
    <property type="component" value="Chromosome"/>
</dbReference>
<dbReference type="InterPro" id="IPR012147">
    <property type="entry name" value="P_Ac_Bu_trans"/>
</dbReference>
<dbReference type="InterPro" id="IPR050500">
    <property type="entry name" value="Phos_Acetyltrans/Butyryltrans"/>
</dbReference>
<dbReference type="NCBIfam" id="NF006045">
    <property type="entry name" value="PRK08190.1"/>
    <property type="match status" value="1"/>
</dbReference>
<name>B2A2E7_NATTJ</name>
<gene>
    <name evidence="5" type="ordered locus">Nther_2699</name>
</gene>
<evidence type="ECO:0000313" key="6">
    <source>
        <dbReference type="Proteomes" id="UP000001683"/>
    </source>
</evidence>
<feature type="domain" description="Phosphate acetyl/butaryl transferase" evidence="4">
    <location>
        <begin position="83"/>
        <end position="298"/>
    </location>
</feature>